<dbReference type="PIRSF" id="PIRSF019239">
    <property type="entry name" value="MrpE"/>
    <property type="match status" value="1"/>
</dbReference>
<evidence type="ECO:0000256" key="4">
    <source>
        <dbReference type="ARBA" id="ARBA00022692"/>
    </source>
</evidence>
<dbReference type="Proteomes" id="UP000037891">
    <property type="component" value="Unassembled WGS sequence"/>
</dbReference>
<keyword evidence="4 7" id="KW-0812">Transmembrane</keyword>
<proteinExistence type="inferred from homology"/>
<dbReference type="NCBIfam" id="NF006520">
    <property type="entry name" value="PRK08965.1-4"/>
    <property type="match status" value="1"/>
</dbReference>
<dbReference type="AlphaFoldDB" id="A0A0N0X960"/>
<evidence type="ECO:0000256" key="7">
    <source>
        <dbReference type="SAM" id="Phobius"/>
    </source>
</evidence>
<organism evidence="8 9">
    <name type="scientific">Pseudomonas syringae pv. cilantro</name>
    <dbReference type="NCBI Taxonomy" id="81035"/>
    <lineage>
        <taxon>Bacteria</taxon>
        <taxon>Pseudomonadati</taxon>
        <taxon>Pseudomonadota</taxon>
        <taxon>Gammaproteobacteria</taxon>
        <taxon>Pseudomonadales</taxon>
        <taxon>Pseudomonadaceae</taxon>
        <taxon>Pseudomonas</taxon>
        <taxon>Pseudomonas syringae</taxon>
    </lineage>
</organism>
<evidence type="ECO:0000256" key="3">
    <source>
        <dbReference type="ARBA" id="ARBA00022475"/>
    </source>
</evidence>
<evidence type="ECO:0000256" key="1">
    <source>
        <dbReference type="ARBA" id="ARBA00004651"/>
    </source>
</evidence>
<evidence type="ECO:0000256" key="5">
    <source>
        <dbReference type="ARBA" id="ARBA00022989"/>
    </source>
</evidence>
<dbReference type="EMBL" id="LGLN01000065">
    <property type="protein sequence ID" value="KPC28184.1"/>
    <property type="molecule type" value="Genomic_DNA"/>
</dbReference>
<comment type="subcellular location">
    <subcellularLocation>
        <location evidence="1">Cell membrane</location>
        <topology evidence="1">Multi-pass membrane protein</topology>
    </subcellularLocation>
</comment>
<comment type="similarity">
    <text evidence="2">Belongs to the CPA3 antiporters (TC 2.A.63) subunit E family.</text>
</comment>
<sequence>MKRLFPAPLLSLALWVLWLVLNLSLSPGHVLLGALLGFLAPLLMAPLRPLPVRIRKPGTILRFFWRVGCDVVVSNLQVGLSIWRLKRRPPRSAFVRIPLDLHDAHGLAALAIVTTVVPGTVWSELALDRSVLLMHVFDLEDEAQFIEHFKTTYERPLMEIFQ</sequence>
<evidence type="ECO:0000256" key="2">
    <source>
        <dbReference type="ARBA" id="ARBA00006228"/>
    </source>
</evidence>
<gene>
    <name evidence="8" type="ORF">ABJ99_3341</name>
</gene>
<dbReference type="GO" id="GO:0005886">
    <property type="term" value="C:plasma membrane"/>
    <property type="evidence" value="ECO:0007669"/>
    <property type="project" value="UniProtKB-SubCell"/>
</dbReference>
<keyword evidence="3" id="KW-1003">Cell membrane</keyword>
<dbReference type="PATRIC" id="fig|81035.3.peg.3577"/>
<dbReference type="Pfam" id="PF01899">
    <property type="entry name" value="MNHE"/>
    <property type="match status" value="1"/>
</dbReference>
<dbReference type="PANTHER" id="PTHR34584:SF1">
    <property type="entry name" value="NA(+)_H(+) ANTIPORTER SUBUNIT E1"/>
    <property type="match status" value="1"/>
</dbReference>
<keyword evidence="6 7" id="KW-0472">Membrane</keyword>
<reference evidence="8 9" key="2">
    <citation type="submission" date="2015-10" db="EMBL/GenBank/DDBJ databases">
        <title>Comparative genomics and high-throughput reverse genetic screens identify a new phytobacterial MAMP and an Arabidopsis receptor required for immune elicitation.</title>
        <authorList>
            <person name="Mott G.A."/>
            <person name="Thakur S."/>
            <person name="Wang P.W."/>
            <person name="Desveaux D."/>
            <person name="Guttman D.S."/>
        </authorList>
    </citation>
    <scope>NUCLEOTIDE SEQUENCE [LARGE SCALE GENOMIC DNA]</scope>
    <source>
        <strain evidence="8 9">0788_9</strain>
    </source>
</reference>
<comment type="caution">
    <text evidence="8">The sequence shown here is derived from an EMBL/GenBank/DDBJ whole genome shotgun (WGS) entry which is preliminary data.</text>
</comment>
<dbReference type="InterPro" id="IPR002758">
    <property type="entry name" value="Cation_antiport_E"/>
</dbReference>
<evidence type="ECO:0000313" key="9">
    <source>
        <dbReference type="Proteomes" id="UP000037891"/>
    </source>
</evidence>
<accession>A0A0N0X960</accession>
<dbReference type="GO" id="GO:0008324">
    <property type="term" value="F:monoatomic cation transmembrane transporter activity"/>
    <property type="evidence" value="ECO:0007669"/>
    <property type="project" value="InterPro"/>
</dbReference>
<name>A0A0N0X960_PSESX</name>
<evidence type="ECO:0000313" key="8">
    <source>
        <dbReference type="EMBL" id="KPC28184.1"/>
    </source>
</evidence>
<reference evidence="8 9" key="1">
    <citation type="submission" date="2015-07" db="EMBL/GenBank/DDBJ databases">
        <authorList>
            <person name="Noorani M."/>
        </authorList>
    </citation>
    <scope>NUCLEOTIDE SEQUENCE [LARGE SCALE GENOMIC DNA]</scope>
    <source>
        <strain evidence="8 9">0788_9</strain>
    </source>
</reference>
<feature type="transmembrane region" description="Helical" evidence="7">
    <location>
        <begin position="32"/>
        <end position="51"/>
    </location>
</feature>
<dbReference type="PANTHER" id="PTHR34584">
    <property type="entry name" value="NA(+)/H(+) ANTIPORTER SUBUNIT E1"/>
    <property type="match status" value="1"/>
</dbReference>
<keyword evidence="5 7" id="KW-1133">Transmembrane helix</keyword>
<protein>
    <submittedName>
        <fullName evidence="8">Putative monovalent cation/H+ antiporter subunit E</fullName>
    </submittedName>
</protein>
<evidence type="ECO:0000256" key="6">
    <source>
        <dbReference type="ARBA" id="ARBA00023136"/>
    </source>
</evidence>
<dbReference type="RefSeq" id="WP_054086589.1">
    <property type="nucleotide sequence ID" value="NZ_LGLN01000065.1"/>
</dbReference>